<accession>A0A1J6JA51</accession>
<dbReference type="EMBL" id="MJEQ01037186">
    <property type="protein sequence ID" value="OIT04073.1"/>
    <property type="molecule type" value="Genomic_DNA"/>
</dbReference>
<protein>
    <submittedName>
        <fullName evidence="1">Dna damage-binding protein 1</fullName>
    </submittedName>
</protein>
<reference evidence="1" key="1">
    <citation type="submission" date="2016-11" db="EMBL/GenBank/DDBJ databases">
        <title>The genome of Nicotiana attenuata.</title>
        <authorList>
            <person name="Xu S."/>
            <person name="Brockmoeller T."/>
            <person name="Gaquerel E."/>
            <person name="Navarro A."/>
            <person name="Kuhl H."/>
            <person name="Gase K."/>
            <person name="Ling Z."/>
            <person name="Zhou W."/>
            <person name="Kreitzer C."/>
            <person name="Stanke M."/>
            <person name="Tang H."/>
            <person name="Lyons E."/>
            <person name="Pandey P."/>
            <person name="Pandey S.P."/>
            <person name="Timmermann B."/>
            <person name="Baldwin I.T."/>
        </authorList>
    </citation>
    <scope>NUCLEOTIDE SEQUENCE [LARGE SCALE GENOMIC DNA]</scope>
    <source>
        <strain evidence="1">UT</strain>
    </source>
</reference>
<keyword evidence="2" id="KW-1185">Reference proteome</keyword>
<sequence length="89" mass="10029">MRSNPGSEYMSTLLSSHILTAAKLLEFALSSIGFMSGHETQQPDLTLFISSKNPSPIFRHTRSPTLVANRTCKTERNKLHDELIGRREE</sequence>
<gene>
    <name evidence="1" type="primary">DDB1_3</name>
    <name evidence="1" type="ORF">A4A49_20493</name>
</gene>
<comment type="caution">
    <text evidence="1">The sequence shown here is derived from an EMBL/GenBank/DDBJ whole genome shotgun (WGS) entry which is preliminary data.</text>
</comment>
<name>A0A1J6JA51_NICAT</name>
<evidence type="ECO:0000313" key="2">
    <source>
        <dbReference type="Proteomes" id="UP000187609"/>
    </source>
</evidence>
<dbReference type="Proteomes" id="UP000187609">
    <property type="component" value="Unassembled WGS sequence"/>
</dbReference>
<evidence type="ECO:0000313" key="1">
    <source>
        <dbReference type="EMBL" id="OIT04073.1"/>
    </source>
</evidence>
<dbReference type="Gramene" id="OIT04073">
    <property type="protein sequence ID" value="OIT04073"/>
    <property type="gene ID" value="A4A49_20493"/>
</dbReference>
<organism evidence="1 2">
    <name type="scientific">Nicotiana attenuata</name>
    <name type="common">Coyote tobacco</name>
    <dbReference type="NCBI Taxonomy" id="49451"/>
    <lineage>
        <taxon>Eukaryota</taxon>
        <taxon>Viridiplantae</taxon>
        <taxon>Streptophyta</taxon>
        <taxon>Embryophyta</taxon>
        <taxon>Tracheophyta</taxon>
        <taxon>Spermatophyta</taxon>
        <taxon>Magnoliopsida</taxon>
        <taxon>eudicotyledons</taxon>
        <taxon>Gunneridae</taxon>
        <taxon>Pentapetalae</taxon>
        <taxon>asterids</taxon>
        <taxon>lamiids</taxon>
        <taxon>Solanales</taxon>
        <taxon>Solanaceae</taxon>
        <taxon>Nicotianoideae</taxon>
        <taxon>Nicotianeae</taxon>
        <taxon>Nicotiana</taxon>
    </lineage>
</organism>
<dbReference type="AlphaFoldDB" id="A0A1J6JA51"/>
<proteinExistence type="predicted"/>